<accession>A0A814Y1A7</accession>
<dbReference type="InterPro" id="IPR022755">
    <property type="entry name" value="Znf_C2H2_jaz"/>
</dbReference>
<gene>
    <name evidence="6" type="ORF">GPM918_LOCUS24781</name>
    <name evidence="7" type="ORF">SRO942_LOCUS24782</name>
</gene>
<evidence type="ECO:0000313" key="6">
    <source>
        <dbReference type="EMBL" id="CAF1222900.1"/>
    </source>
</evidence>
<keyword evidence="1" id="KW-0479">Metal-binding</keyword>
<dbReference type="PROSITE" id="PS00028">
    <property type="entry name" value="ZINC_FINGER_C2H2_1"/>
    <property type="match status" value="1"/>
</dbReference>
<keyword evidence="2" id="KW-0863">Zinc-finger</keyword>
<proteinExistence type="predicted"/>
<feature type="compositionally biased region" description="Polar residues" evidence="4">
    <location>
        <begin position="1"/>
        <end position="10"/>
    </location>
</feature>
<evidence type="ECO:0000256" key="2">
    <source>
        <dbReference type="ARBA" id="ARBA00022771"/>
    </source>
</evidence>
<dbReference type="Gene3D" id="3.30.160.60">
    <property type="entry name" value="Classic Zinc Finger"/>
    <property type="match status" value="1"/>
</dbReference>
<dbReference type="EMBL" id="CAJOBC010009371">
    <property type="protein sequence ID" value="CAF3986148.1"/>
    <property type="molecule type" value="Genomic_DNA"/>
</dbReference>
<protein>
    <recommendedName>
        <fullName evidence="5">C2H2-type domain-containing protein</fullName>
    </recommendedName>
</protein>
<dbReference type="Proteomes" id="UP000663829">
    <property type="component" value="Unassembled WGS sequence"/>
</dbReference>
<dbReference type="GO" id="GO:0008270">
    <property type="term" value="F:zinc ion binding"/>
    <property type="evidence" value="ECO:0007669"/>
    <property type="project" value="UniProtKB-KW"/>
</dbReference>
<dbReference type="AlphaFoldDB" id="A0A814Y1A7"/>
<keyword evidence="8" id="KW-1185">Reference proteome</keyword>
<feature type="domain" description="C2H2-type" evidence="5">
    <location>
        <begin position="139"/>
        <end position="161"/>
    </location>
</feature>
<sequence>MTANDLQHFTSPDVKSIAADETSLTSAPTDLRNDQSSEEQKLSSSTSKCKDIVVANREWSCWSYPPYCELCSVHFNSEQNAKIHFDSPKNHRNRLHLWKRYMQSEKEKRNVKDELSFASIKEQQEQQTKAASSSPLIVCTICWVELNTQTMLDRHKESPAHQKVEKNSSAK</sequence>
<dbReference type="Pfam" id="PF12171">
    <property type="entry name" value="zf-C2H2_jaz"/>
    <property type="match status" value="1"/>
</dbReference>
<comment type="caution">
    <text evidence="6">The sequence shown here is derived from an EMBL/GenBank/DDBJ whole genome shotgun (WGS) entry which is preliminary data.</text>
</comment>
<dbReference type="SUPFAM" id="SSF57667">
    <property type="entry name" value="beta-beta-alpha zinc fingers"/>
    <property type="match status" value="1"/>
</dbReference>
<feature type="region of interest" description="Disordered" evidence="4">
    <location>
        <begin position="1"/>
        <end position="42"/>
    </location>
</feature>
<name>A0A814Y1A7_9BILA</name>
<evidence type="ECO:0000256" key="1">
    <source>
        <dbReference type="ARBA" id="ARBA00022723"/>
    </source>
</evidence>
<organism evidence="6 8">
    <name type="scientific">Didymodactylos carnosus</name>
    <dbReference type="NCBI Taxonomy" id="1234261"/>
    <lineage>
        <taxon>Eukaryota</taxon>
        <taxon>Metazoa</taxon>
        <taxon>Spiralia</taxon>
        <taxon>Gnathifera</taxon>
        <taxon>Rotifera</taxon>
        <taxon>Eurotatoria</taxon>
        <taxon>Bdelloidea</taxon>
        <taxon>Philodinida</taxon>
        <taxon>Philodinidae</taxon>
        <taxon>Didymodactylos</taxon>
    </lineage>
</organism>
<dbReference type="EMBL" id="CAJNOQ010009369">
    <property type="protein sequence ID" value="CAF1222900.1"/>
    <property type="molecule type" value="Genomic_DNA"/>
</dbReference>
<evidence type="ECO:0000313" key="7">
    <source>
        <dbReference type="EMBL" id="CAF3986148.1"/>
    </source>
</evidence>
<evidence type="ECO:0000313" key="8">
    <source>
        <dbReference type="Proteomes" id="UP000663829"/>
    </source>
</evidence>
<dbReference type="InterPro" id="IPR013087">
    <property type="entry name" value="Znf_C2H2_type"/>
</dbReference>
<keyword evidence="3" id="KW-0862">Zinc</keyword>
<evidence type="ECO:0000256" key="3">
    <source>
        <dbReference type="ARBA" id="ARBA00022833"/>
    </source>
</evidence>
<feature type="compositionally biased region" description="Basic and acidic residues" evidence="4">
    <location>
        <begin position="31"/>
        <end position="41"/>
    </location>
</feature>
<dbReference type="InterPro" id="IPR036236">
    <property type="entry name" value="Znf_C2H2_sf"/>
</dbReference>
<reference evidence="6" key="1">
    <citation type="submission" date="2021-02" db="EMBL/GenBank/DDBJ databases">
        <authorList>
            <person name="Nowell W R."/>
        </authorList>
    </citation>
    <scope>NUCLEOTIDE SEQUENCE</scope>
</reference>
<evidence type="ECO:0000259" key="5">
    <source>
        <dbReference type="PROSITE" id="PS00028"/>
    </source>
</evidence>
<evidence type="ECO:0000256" key="4">
    <source>
        <dbReference type="SAM" id="MobiDB-lite"/>
    </source>
</evidence>
<dbReference type="Proteomes" id="UP000681722">
    <property type="component" value="Unassembled WGS sequence"/>
</dbReference>
<dbReference type="OrthoDB" id="9971797at2759"/>